<dbReference type="OrthoDB" id="1377061at2"/>
<feature type="transmembrane region" description="Helical" evidence="1">
    <location>
        <begin position="21"/>
        <end position="40"/>
    </location>
</feature>
<evidence type="ECO:0000256" key="1">
    <source>
        <dbReference type="SAM" id="Phobius"/>
    </source>
</evidence>
<reference evidence="2 3" key="1">
    <citation type="submission" date="2013-09" db="EMBL/GenBank/DDBJ databases">
        <authorList>
            <person name="Zeng Z."/>
            <person name="Chen C."/>
        </authorList>
    </citation>
    <scope>NUCLEOTIDE SEQUENCE [LARGE SCALE GENOMIC DNA]</scope>
    <source>
        <strain evidence="2 3">GH29-5</strain>
    </source>
</reference>
<gene>
    <name evidence="2" type="ORF">Q764_14125</name>
</gene>
<evidence type="ECO:0000313" key="2">
    <source>
        <dbReference type="EMBL" id="KGO85396.1"/>
    </source>
</evidence>
<name>A0A0A2M1A5_9FLAO</name>
<comment type="caution">
    <text evidence="2">The sequence shown here is derived from an EMBL/GenBank/DDBJ whole genome shotgun (WGS) entry which is preliminary data.</text>
</comment>
<evidence type="ECO:0000313" key="3">
    <source>
        <dbReference type="Proteomes" id="UP000030121"/>
    </source>
</evidence>
<keyword evidence="3" id="KW-1185">Reference proteome</keyword>
<dbReference type="Proteomes" id="UP000030121">
    <property type="component" value="Unassembled WGS sequence"/>
</dbReference>
<keyword evidence="1" id="KW-1133">Transmembrane helix</keyword>
<protein>
    <submittedName>
        <fullName evidence="2">Uncharacterized protein</fullName>
    </submittedName>
</protein>
<accession>A0A0A2M1A5</accession>
<dbReference type="RefSeq" id="WP_026980981.1">
    <property type="nucleotide sequence ID" value="NZ_AUCZ01000027.1"/>
</dbReference>
<dbReference type="EMBL" id="JRLW01000048">
    <property type="protein sequence ID" value="KGO85396.1"/>
    <property type="molecule type" value="Genomic_DNA"/>
</dbReference>
<dbReference type="eggNOG" id="ENOG5030YT3">
    <property type="taxonomic scope" value="Bacteria"/>
</dbReference>
<sequence>MKNETVTNRNKISKIYNLKKSFLLIAGIFIAIYTYNNFFMGKTLLGKYVNRNFENDFIGTNPHVADTLILKKDNQFESPYYGKGKYNITYSLDGTKIELSYGEGQTNININENQINISNEESFETYINRIWFLGNPRIMLFEDLDQYYEKID</sequence>
<proteinExistence type="predicted"/>
<dbReference type="STRING" id="1121899.GCA_000430025_02690"/>
<keyword evidence="1" id="KW-0472">Membrane</keyword>
<keyword evidence="1" id="KW-0812">Transmembrane</keyword>
<organism evidence="2 3">
    <name type="scientific">Flavobacterium suncheonense GH29-5 = DSM 17707</name>
    <dbReference type="NCBI Taxonomy" id="1121899"/>
    <lineage>
        <taxon>Bacteria</taxon>
        <taxon>Pseudomonadati</taxon>
        <taxon>Bacteroidota</taxon>
        <taxon>Flavobacteriia</taxon>
        <taxon>Flavobacteriales</taxon>
        <taxon>Flavobacteriaceae</taxon>
        <taxon>Flavobacterium</taxon>
    </lineage>
</organism>
<dbReference type="AlphaFoldDB" id="A0A0A2M1A5"/>